<geneLocation type="plasmid" evidence="2 3">
    <name>pYPD9-1</name>
</geneLocation>
<gene>
    <name evidence="2" type="ORF">L0M14_30630</name>
</gene>
<protein>
    <recommendedName>
        <fullName evidence="4">Essential protein Yae1 N-terminal domain-containing protein</fullName>
    </recommendedName>
</protein>
<dbReference type="RefSeq" id="WP_235123096.1">
    <property type="nucleotide sequence ID" value="NZ_CP090979.1"/>
</dbReference>
<dbReference type="EMBL" id="CP090979">
    <property type="protein sequence ID" value="UJF36546.1"/>
    <property type="molecule type" value="Genomic_DNA"/>
</dbReference>
<reference evidence="2 3" key="1">
    <citation type="journal article" date="2024" name="Int. J. Syst. Evol. Microbiol.">
        <title>Paenibacillus hexagrammi sp. nov., a novel bacterium isolated from the gut content of Hexagrammos agrammus.</title>
        <authorList>
            <person name="Jung H.K."/>
            <person name="Kim D.G."/>
            <person name="Zin H."/>
            <person name="Park J."/>
            <person name="Jung H."/>
            <person name="Kim Y.O."/>
            <person name="Kong H.J."/>
            <person name="Kim J.W."/>
            <person name="Kim Y.S."/>
        </authorList>
    </citation>
    <scope>NUCLEOTIDE SEQUENCE [LARGE SCALE GENOMIC DNA]</scope>
    <source>
        <strain evidence="2 3">YPD9-1</strain>
    </source>
</reference>
<proteinExistence type="predicted"/>
<accession>A0ABY3STS5</accession>
<feature type="region of interest" description="Disordered" evidence="1">
    <location>
        <begin position="1"/>
        <end position="30"/>
    </location>
</feature>
<feature type="compositionally biased region" description="Polar residues" evidence="1">
    <location>
        <begin position="1"/>
        <end position="10"/>
    </location>
</feature>
<name>A0ABY3STS5_9BACL</name>
<dbReference type="Proteomes" id="UP001649230">
    <property type="component" value="Plasmid pYPD9-1"/>
</dbReference>
<organism evidence="2 3">
    <name type="scientific">Paenibacillus hexagrammi</name>
    <dbReference type="NCBI Taxonomy" id="2908839"/>
    <lineage>
        <taxon>Bacteria</taxon>
        <taxon>Bacillati</taxon>
        <taxon>Bacillota</taxon>
        <taxon>Bacilli</taxon>
        <taxon>Bacillales</taxon>
        <taxon>Paenibacillaceae</taxon>
        <taxon>Paenibacillus</taxon>
    </lineage>
</organism>
<sequence>MQMSHRPNTTKQRKTNSHPSTKQREQKRAAEALVFREGYDMGYNAGLAEGLRRGAKKE</sequence>
<evidence type="ECO:0000256" key="1">
    <source>
        <dbReference type="SAM" id="MobiDB-lite"/>
    </source>
</evidence>
<evidence type="ECO:0008006" key="4">
    <source>
        <dbReference type="Google" id="ProtNLM"/>
    </source>
</evidence>
<keyword evidence="2" id="KW-0614">Plasmid</keyword>
<keyword evidence="3" id="KW-1185">Reference proteome</keyword>
<evidence type="ECO:0000313" key="2">
    <source>
        <dbReference type="EMBL" id="UJF36546.1"/>
    </source>
</evidence>
<evidence type="ECO:0000313" key="3">
    <source>
        <dbReference type="Proteomes" id="UP001649230"/>
    </source>
</evidence>